<feature type="region of interest" description="Disordered" evidence="2">
    <location>
        <begin position="395"/>
        <end position="427"/>
    </location>
</feature>
<evidence type="ECO:0000313" key="3">
    <source>
        <dbReference type="EMBL" id="MCD9646421.1"/>
    </source>
</evidence>
<organism evidence="3 4">
    <name type="scientific">Datura stramonium</name>
    <name type="common">Jimsonweed</name>
    <name type="synonym">Common thornapple</name>
    <dbReference type="NCBI Taxonomy" id="4076"/>
    <lineage>
        <taxon>Eukaryota</taxon>
        <taxon>Viridiplantae</taxon>
        <taxon>Streptophyta</taxon>
        <taxon>Embryophyta</taxon>
        <taxon>Tracheophyta</taxon>
        <taxon>Spermatophyta</taxon>
        <taxon>Magnoliopsida</taxon>
        <taxon>eudicotyledons</taxon>
        <taxon>Gunneridae</taxon>
        <taxon>Pentapetalae</taxon>
        <taxon>asterids</taxon>
        <taxon>lamiids</taxon>
        <taxon>Solanales</taxon>
        <taxon>Solanaceae</taxon>
        <taxon>Solanoideae</taxon>
        <taxon>Datureae</taxon>
        <taxon>Datura</taxon>
    </lineage>
</organism>
<feature type="region of interest" description="Disordered" evidence="2">
    <location>
        <begin position="213"/>
        <end position="232"/>
    </location>
</feature>
<protein>
    <recommendedName>
        <fullName evidence="5">Rho termination factor N-terminal domain-containing protein</fullName>
    </recommendedName>
</protein>
<evidence type="ECO:0000256" key="2">
    <source>
        <dbReference type="SAM" id="MobiDB-lite"/>
    </source>
</evidence>
<keyword evidence="4" id="KW-1185">Reference proteome</keyword>
<gene>
    <name evidence="3" type="ORF">HAX54_036231</name>
</gene>
<feature type="coiled-coil region" evidence="1">
    <location>
        <begin position="46"/>
        <end position="106"/>
    </location>
</feature>
<evidence type="ECO:0008006" key="5">
    <source>
        <dbReference type="Google" id="ProtNLM"/>
    </source>
</evidence>
<dbReference type="Proteomes" id="UP000823775">
    <property type="component" value="Unassembled WGS sequence"/>
</dbReference>
<accession>A0ABS8VGP3</accession>
<feature type="compositionally biased region" description="Polar residues" evidence="2">
    <location>
        <begin position="360"/>
        <end position="371"/>
    </location>
</feature>
<dbReference type="EMBL" id="JACEIK010004789">
    <property type="protein sequence ID" value="MCD9646421.1"/>
    <property type="molecule type" value="Genomic_DNA"/>
</dbReference>
<evidence type="ECO:0000313" key="4">
    <source>
        <dbReference type="Proteomes" id="UP000823775"/>
    </source>
</evidence>
<sequence>MDLFIWGPPYSQDENSCPANSLAQNFYFSQTLDIIEENALNEKCCLQVLEMLIAKADTEIAELEDDIVMLQSQLSRTDEKWLDMCIAALNKKIDHLGSLITTLKNENVQASGVHLQTNREPSERNHDISEIPLRNFSFPQDKQPANSTLGSSMLAAAVLIKVEATGDCNFKDIETVEMNGGFTAQANVMVQTPSVVQERNHQETDEHAITKGSSTKAFGHASDKSTLKDLNESDIPGKLINASKSENPSHNNNFACAVLKSASTKPLRDKAQFCGTSKRKINMSEDFVVDELMRQSSNDGIIINSSPEVKETSIIGEGPKPAEAILVTSLTAVKQEPEESGDEQTQNGGKAGQTREKHTSSQLVSTKQTGAKSFLGKKGEEVLLSETGHNLEDSLLGLLNPKNKDRRKQLEKSNRELQVKQSPQSQVLTISKSNSKLSLKLEGQRLNFKWNVPPEMVKEPCLAEELGFKSPSGVKLKRQLKTVSTKENGGVEFGNKTIKGSLSLRDGAKGTGDLPEISSTSLIYSKKRRITSFTGPTLQENENLRDFQNRLVKSHERSTTISTKTHNRSNQNPLIIKADNDELLDSTTVIVPMPNIADLKYMTINQLKAVAKQQNLRGVYKFRKAELQECLRVNLLAKGRPT</sequence>
<feature type="compositionally biased region" description="Basic and acidic residues" evidence="2">
    <location>
        <begin position="408"/>
        <end position="418"/>
    </location>
</feature>
<comment type="caution">
    <text evidence="3">The sequence shown here is derived from an EMBL/GenBank/DDBJ whole genome shotgun (WGS) entry which is preliminary data.</text>
</comment>
<feature type="compositionally biased region" description="Basic and acidic residues" evidence="2">
    <location>
        <begin position="221"/>
        <end position="231"/>
    </location>
</feature>
<name>A0ABS8VGP3_DATST</name>
<evidence type="ECO:0000256" key="1">
    <source>
        <dbReference type="SAM" id="Coils"/>
    </source>
</evidence>
<proteinExistence type="predicted"/>
<keyword evidence="1" id="KW-0175">Coiled coil</keyword>
<feature type="region of interest" description="Disordered" evidence="2">
    <location>
        <begin position="333"/>
        <end position="372"/>
    </location>
</feature>
<reference evidence="3 4" key="1">
    <citation type="journal article" date="2021" name="BMC Genomics">
        <title>Datura genome reveals duplications of psychoactive alkaloid biosynthetic genes and high mutation rate following tissue culture.</title>
        <authorList>
            <person name="Rajewski A."/>
            <person name="Carter-House D."/>
            <person name="Stajich J."/>
            <person name="Litt A."/>
        </authorList>
    </citation>
    <scope>NUCLEOTIDE SEQUENCE [LARGE SCALE GENOMIC DNA]</scope>
    <source>
        <strain evidence="3">AR-01</strain>
    </source>
</reference>